<sequence length="129" mass="14711">MKVKSWLLIALLPISSYGFAESTHVYCADLEANVWEWLYDENGDYVSIEGQWGAHILDEDNAFGYFSVSEPDYREVAAKCYRLGKVAHPADNRLSNWYLFQVQLSEGGVMFSRGYFTKLDPPFAPSKPL</sequence>
<gene>
    <name evidence="2" type="ORF">VAZ01S_004_00610</name>
</gene>
<feature type="chain" id="PRO_5004637930" evidence="1">
    <location>
        <begin position="21"/>
        <end position="129"/>
    </location>
</feature>
<dbReference type="RefSeq" id="WP_021707969.1">
    <property type="nucleotide sequence ID" value="NZ_BAOB01000054.1"/>
</dbReference>
<evidence type="ECO:0000313" key="2">
    <source>
        <dbReference type="EMBL" id="GAD74187.1"/>
    </source>
</evidence>
<keyword evidence="3" id="KW-1185">Reference proteome</keyword>
<proteinExistence type="predicted"/>
<dbReference type="OrthoDB" id="5875472at2"/>
<evidence type="ECO:0000256" key="1">
    <source>
        <dbReference type="SAM" id="SignalP"/>
    </source>
</evidence>
<protein>
    <submittedName>
        <fullName evidence="2">Uncharacterized protein</fullName>
    </submittedName>
</protein>
<dbReference type="eggNOG" id="ENOG502ZWPD">
    <property type="taxonomic scope" value="Bacteria"/>
</dbReference>
<dbReference type="AlphaFoldDB" id="U3ALL2"/>
<reference evidence="2 3" key="1">
    <citation type="submission" date="2013-09" db="EMBL/GenBank/DDBJ databases">
        <title>Whole genome shotgun sequence of Vibrio azureus NBRC 104587.</title>
        <authorList>
            <person name="Isaki S."/>
            <person name="Hosoyama A."/>
            <person name="Numata M."/>
            <person name="Hashimoto M."/>
            <person name="Hosoyama Y."/>
            <person name="Tsuchikane K."/>
            <person name="Noguchi M."/>
            <person name="Hirakata S."/>
            <person name="Ichikawa N."/>
            <person name="Ohji S."/>
            <person name="Yamazoe A."/>
            <person name="Fujita N."/>
        </authorList>
    </citation>
    <scope>NUCLEOTIDE SEQUENCE [LARGE SCALE GENOMIC DNA]</scope>
    <source>
        <strain evidence="2 3">NBRC 104587</strain>
    </source>
</reference>
<comment type="caution">
    <text evidence="2">The sequence shown here is derived from an EMBL/GenBank/DDBJ whole genome shotgun (WGS) entry which is preliminary data.</text>
</comment>
<feature type="signal peptide" evidence="1">
    <location>
        <begin position="1"/>
        <end position="20"/>
    </location>
</feature>
<accession>U3ALL2</accession>
<keyword evidence="1" id="KW-0732">Signal</keyword>
<evidence type="ECO:0000313" key="3">
    <source>
        <dbReference type="Proteomes" id="UP000016567"/>
    </source>
</evidence>
<dbReference type="Proteomes" id="UP000016567">
    <property type="component" value="Unassembled WGS sequence"/>
</dbReference>
<organism evidence="2 3">
    <name type="scientific">Vibrio azureus NBRC 104587</name>
    <dbReference type="NCBI Taxonomy" id="1219077"/>
    <lineage>
        <taxon>Bacteria</taxon>
        <taxon>Pseudomonadati</taxon>
        <taxon>Pseudomonadota</taxon>
        <taxon>Gammaproteobacteria</taxon>
        <taxon>Vibrionales</taxon>
        <taxon>Vibrionaceae</taxon>
        <taxon>Vibrio</taxon>
    </lineage>
</organism>
<dbReference type="EMBL" id="BATL01000004">
    <property type="protein sequence ID" value="GAD74187.1"/>
    <property type="molecule type" value="Genomic_DNA"/>
</dbReference>
<name>U3ALL2_9VIBR</name>